<evidence type="ECO:0000313" key="3">
    <source>
        <dbReference type="Proteomes" id="UP000281553"/>
    </source>
</evidence>
<sequence length="202" mass="23280">MFTDKVYDGINVFVHNPGTFPTYEISHMPTSFPLRYGQIAHIEISGLQYTSDMSGRKACIKSTAPYRQEDWSRRRVAGAIGTALGVPPHLVRLSSKREYHKRHIEKEPLLPDSQSARRPLHTNKRPQPPCESVNGLVWEMGAVTDISSDLFYTYHINDLAPRYKRQDERLTSYRRESTRSQVKKKPLQPYSQTATQPLHRNT</sequence>
<dbReference type="Proteomes" id="UP000281553">
    <property type="component" value="Unassembled WGS sequence"/>
</dbReference>
<dbReference type="AlphaFoldDB" id="A0A3P7PZM6"/>
<feature type="region of interest" description="Disordered" evidence="1">
    <location>
        <begin position="103"/>
        <end position="130"/>
    </location>
</feature>
<dbReference type="OrthoDB" id="6265222at2759"/>
<reference evidence="2 3" key="1">
    <citation type="submission" date="2018-11" db="EMBL/GenBank/DDBJ databases">
        <authorList>
            <consortium name="Pathogen Informatics"/>
        </authorList>
    </citation>
    <scope>NUCLEOTIDE SEQUENCE [LARGE SCALE GENOMIC DNA]</scope>
</reference>
<gene>
    <name evidence="2" type="ORF">DILT_LOCUS14392</name>
</gene>
<dbReference type="EMBL" id="UYRU01074091">
    <property type="protein sequence ID" value="VDN24219.1"/>
    <property type="molecule type" value="Genomic_DNA"/>
</dbReference>
<organism evidence="2 3">
    <name type="scientific">Dibothriocephalus latus</name>
    <name type="common">Fish tapeworm</name>
    <name type="synonym">Diphyllobothrium latum</name>
    <dbReference type="NCBI Taxonomy" id="60516"/>
    <lineage>
        <taxon>Eukaryota</taxon>
        <taxon>Metazoa</taxon>
        <taxon>Spiralia</taxon>
        <taxon>Lophotrochozoa</taxon>
        <taxon>Platyhelminthes</taxon>
        <taxon>Cestoda</taxon>
        <taxon>Eucestoda</taxon>
        <taxon>Diphyllobothriidea</taxon>
        <taxon>Diphyllobothriidae</taxon>
        <taxon>Dibothriocephalus</taxon>
    </lineage>
</organism>
<evidence type="ECO:0000313" key="2">
    <source>
        <dbReference type="EMBL" id="VDN24219.1"/>
    </source>
</evidence>
<evidence type="ECO:0000256" key="1">
    <source>
        <dbReference type="SAM" id="MobiDB-lite"/>
    </source>
</evidence>
<name>A0A3P7PZM6_DIBLA</name>
<protein>
    <submittedName>
        <fullName evidence="2">Uncharacterized protein</fullName>
    </submittedName>
</protein>
<proteinExistence type="predicted"/>
<accession>A0A3P7PZM6</accession>
<keyword evidence="3" id="KW-1185">Reference proteome</keyword>
<feature type="compositionally biased region" description="Basic and acidic residues" evidence="1">
    <location>
        <begin position="167"/>
        <end position="178"/>
    </location>
</feature>
<feature type="compositionally biased region" description="Polar residues" evidence="1">
    <location>
        <begin position="189"/>
        <end position="202"/>
    </location>
</feature>
<feature type="region of interest" description="Disordered" evidence="1">
    <location>
        <begin position="167"/>
        <end position="202"/>
    </location>
</feature>